<dbReference type="EMBL" id="PFUI01000060">
    <property type="protein sequence ID" value="PJB30100.1"/>
    <property type="molecule type" value="Genomic_DNA"/>
</dbReference>
<gene>
    <name evidence="1" type="ORF">CO110_02290</name>
</gene>
<reference evidence="2" key="1">
    <citation type="submission" date="2017-09" db="EMBL/GenBank/DDBJ databases">
        <title>Depth-based differentiation of microbial function through sediment-hosted aquifers and enrichment of novel symbionts in the deep terrestrial subsurface.</title>
        <authorList>
            <person name="Probst A.J."/>
            <person name="Ladd B."/>
            <person name="Jarett J.K."/>
            <person name="Geller-Mcgrath D.E."/>
            <person name="Sieber C.M.K."/>
            <person name="Emerson J.B."/>
            <person name="Anantharaman K."/>
            <person name="Thomas B.C."/>
            <person name="Malmstrom R."/>
            <person name="Stieglmeier M."/>
            <person name="Klingl A."/>
            <person name="Woyke T."/>
            <person name="Ryan C.M."/>
            <person name="Banfield J.F."/>
        </authorList>
    </citation>
    <scope>NUCLEOTIDE SEQUENCE [LARGE SCALE GENOMIC DNA]</scope>
</reference>
<proteinExistence type="predicted"/>
<accession>A0A2M8AV84</accession>
<dbReference type="Proteomes" id="UP000231366">
    <property type="component" value="Unassembled WGS sequence"/>
</dbReference>
<evidence type="ECO:0000313" key="2">
    <source>
        <dbReference type="Proteomes" id="UP000231366"/>
    </source>
</evidence>
<name>A0A2M8AV84_9BACT</name>
<dbReference type="AlphaFoldDB" id="A0A2M8AV84"/>
<organism evidence="1 2">
    <name type="scientific">Candidatus Desantisbacteria bacterium CG_4_9_14_3_um_filter_40_11</name>
    <dbReference type="NCBI Taxonomy" id="1974546"/>
    <lineage>
        <taxon>Bacteria</taxon>
        <taxon>Candidatus Desantisiibacteriota</taxon>
    </lineage>
</organism>
<comment type="caution">
    <text evidence="1">The sequence shown here is derived from an EMBL/GenBank/DDBJ whole genome shotgun (WGS) entry which is preliminary data.</text>
</comment>
<evidence type="ECO:0000313" key="1">
    <source>
        <dbReference type="EMBL" id="PJB30100.1"/>
    </source>
</evidence>
<protein>
    <submittedName>
        <fullName evidence="1">Uncharacterized protein</fullName>
    </submittedName>
</protein>
<sequence length="97" mass="10917">MSAICRCSSAGRDCRQECPFSSLLLHKKRKGTDKPTRLSVPDPIRKMRTDRKNGDSALFLEEKIGRCPHFSLIKYRGEKGVLAPKSEKGSSFLLVFC</sequence>